<dbReference type="InterPro" id="IPR052895">
    <property type="entry name" value="HetReg/Transcr_Mod"/>
</dbReference>
<feature type="domain" description="Heterokaryon incompatibility" evidence="2">
    <location>
        <begin position="194"/>
        <end position="357"/>
    </location>
</feature>
<gene>
    <name evidence="3" type="ORF">LshimejAT787_0111500</name>
</gene>
<name>A0A9P3PE89_LYOSH</name>
<dbReference type="Proteomes" id="UP001063166">
    <property type="component" value="Unassembled WGS sequence"/>
</dbReference>
<proteinExistence type="predicted"/>
<dbReference type="PANTHER" id="PTHR24148">
    <property type="entry name" value="ANKYRIN REPEAT DOMAIN-CONTAINING PROTEIN 39 HOMOLOG-RELATED"/>
    <property type="match status" value="1"/>
</dbReference>
<protein>
    <recommendedName>
        <fullName evidence="2">Heterokaryon incompatibility domain-containing protein</fullName>
    </recommendedName>
</protein>
<evidence type="ECO:0000256" key="1">
    <source>
        <dbReference type="SAM" id="MobiDB-lite"/>
    </source>
</evidence>
<reference evidence="3" key="1">
    <citation type="submission" date="2022-07" db="EMBL/GenBank/DDBJ databases">
        <title>The genome of Lyophyllum shimeji provides insight into the initial evolution of ectomycorrhizal fungal genome.</title>
        <authorList>
            <person name="Kobayashi Y."/>
            <person name="Shibata T."/>
            <person name="Hirakawa H."/>
            <person name="Shigenobu S."/>
            <person name="Nishiyama T."/>
            <person name="Yamada A."/>
            <person name="Hasebe M."/>
            <person name="Kawaguchi M."/>
        </authorList>
    </citation>
    <scope>NUCLEOTIDE SEQUENCE</scope>
    <source>
        <strain evidence="3">AT787</strain>
    </source>
</reference>
<dbReference type="InterPro" id="IPR010730">
    <property type="entry name" value="HET"/>
</dbReference>
<sequence>MFNRNKPNNGKEKKPSTLSRLFGKSSKSSNEGRGALAPSTSTAHQAGYSAGRLQAYPVPQAAPSHDTRSDADTDSLFPPSVTETLTPDHAPPAPPLAAATSPQETFNFKVTKDLWPEYTPGDDPMSAAGQLFFDFTDSVQKRWARGEDTGAQFGTCIFPTGNTTAPPSSPIPKRLFDLHLNRVVMTVPTDNVPYTIISHVHGENPAFVDGRQYGVEWQIPIRRKAKLDQMLTSARIIGGLRYVWIDILCLDQRLRNEEEIALMGGYFARARGCLVWLDNAGTTNAVEWGTVLNAIEEVNKFFKMDRSGVSTISPAEMLRGDSFADISLKGSESYTWLRKIVALETCPWFHRIWTLQEAVIPENLYFCTPERYMVGGAAVFQLIGLCGTLAKILTDMGDRTGVALTNELQKSELWKILRLRQLYRKKGIGYWHLVQATRNRTSKLDQDRIFGLVGLMHGRIPTIDYTRSRDDLYKDMYRSFIERGDFSALMFLGDGETPLYPDPHCIPLIISPSAPVVEETHHFSFTPSGRLEVKDVGVDNVTSCIPIITNGSLRAWTHPEFLQLSTEEHIAIAKAFEMSPETVGPSNLLVPAAFAAISAMGPLPQALVAAFGEDFEEKYEKHLGQGLLMWAKVGVLMQASEDNALVVLWTASSPDEPMLAVVNERLTGHIVVVVTPGSYVDTPGEGCTICIQNEDGSGRKVGLGIGKRVRANRRVTAELF</sequence>
<dbReference type="PANTHER" id="PTHR24148:SF64">
    <property type="entry name" value="HETEROKARYON INCOMPATIBILITY DOMAIN-CONTAINING PROTEIN"/>
    <property type="match status" value="1"/>
</dbReference>
<feature type="region of interest" description="Disordered" evidence="1">
    <location>
        <begin position="1"/>
        <end position="103"/>
    </location>
</feature>
<dbReference type="Pfam" id="PF06985">
    <property type="entry name" value="HET"/>
    <property type="match status" value="1"/>
</dbReference>
<evidence type="ECO:0000313" key="3">
    <source>
        <dbReference type="EMBL" id="GLB34266.1"/>
    </source>
</evidence>
<evidence type="ECO:0000259" key="2">
    <source>
        <dbReference type="Pfam" id="PF06985"/>
    </source>
</evidence>
<evidence type="ECO:0000313" key="4">
    <source>
        <dbReference type="Proteomes" id="UP001063166"/>
    </source>
</evidence>
<keyword evidence="4" id="KW-1185">Reference proteome</keyword>
<accession>A0A9P3PE89</accession>
<organism evidence="3 4">
    <name type="scientific">Lyophyllum shimeji</name>
    <name type="common">Hon-shimeji</name>
    <name type="synonym">Tricholoma shimeji</name>
    <dbReference type="NCBI Taxonomy" id="47721"/>
    <lineage>
        <taxon>Eukaryota</taxon>
        <taxon>Fungi</taxon>
        <taxon>Dikarya</taxon>
        <taxon>Basidiomycota</taxon>
        <taxon>Agaricomycotina</taxon>
        <taxon>Agaricomycetes</taxon>
        <taxon>Agaricomycetidae</taxon>
        <taxon>Agaricales</taxon>
        <taxon>Tricholomatineae</taxon>
        <taxon>Lyophyllaceae</taxon>
        <taxon>Lyophyllum</taxon>
    </lineage>
</organism>
<comment type="caution">
    <text evidence="3">The sequence shown here is derived from an EMBL/GenBank/DDBJ whole genome shotgun (WGS) entry which is preliminary data.</text>
</comment>
<dbReference type="OrthoDB" id="2833114at2759"/>
<dbReference type="EMBL" id="BRPK01000001">
    <property type="protein sequence ID" value="GLB34266.1"/>
    <property type="molecule type" value="Genomic_DNA"/>
</dbReference>
<dbReference type="AlphaFoldDB" id="A0A9P3PE89"/>